<evidence type="ECO:0000259" key="4">
    <source>
        <dbReference type="PROSITE" id="PS01124"/>
    </source>
</evidence>
<dbReference type="EMBL" id="JAGKSQ010000002">
    <property type="protein sequence ID" value="MBP3950944.1"/>
    <property type="molecule type" value="Genomic_DNA"/>
</dbReference>
<reference evidence="5" key="1">
    <citation type="submission" date="2021-03" db="EMBL/GenBank/DDBJ databases">
        <title>Bacillus suaedae sp. nov., isolated from Suaeda aralocaspica.</title>
        <authorList>
            <person name="Lei R.F.R."/>
        </authorList>
    </citation>
    <scope>NUCLEOTIDE SEQUENCE</scope>
    <source>
        <strain evidence="5">YZJH907-2</strain>
    </source>
</reference>
<dbReference type="PROSITE" id="PS01124">
    <property type="entry name" value="HTH_ARAC_FAMILY_2"/>
    <property type="match status" value="1"/>
</dbReference>
<evidence type="ECO:0000256" key="3">
    <source>
        <dbReference type="ARBA" id="ARBA00023163"/>
    </source>
</evidence>
<keyword evidence="6" id="KW-1185">Reference proteome</keyword>
<dbReference type="Gene3D" id="2.60.120.10">
    <property type="entry name" value="Jelly Rolls"/>
    <property type="match status" value="1"/>
</dbReference>
<dbReference type="InterPro" id="IPR003313">
    <property type="entry name" value="AraC-bd"/>
</dbReference>
<evidence type="ECO:0000313" key="5">
    <source>
        <dbReference type="EMBL" id="MBP3950944.1"/>
    </source>
</evidence>
<dbReference type="PANTHER" id="PTHR43280:SF2">
    <property type="entry name" value="HTH-TYPE TRANSCRIPTIONAL REGULATOR EXSA"/>
    <property type="match status" value="1"/>
</dbReference>
<dbReference type="Pfam" id="PF02311">
    <property type="entry name" value="AraC_binding"/>
    <property type="match status" value="1"/>
</dbReference>
<dbReference type="Proteomes" id="UP000678228">
    <property type="component" value="Unassembled WGS sequence"/>
</dbReference>
<evidence type="ECO:0000256" key="2">
    <source>
        <dbReference type="ARBA" id="ARBA00023125"/>
    </source>
</evidence>
<keyword evidence="1" id="KW-0805">Transcription regulation</keyword>
<accession>A0A940WQQ1</accession>
<dbReference type="InterPro" id="IPR014710">
    <property type="entry name" value="RmlC-like_jellyroll"/>
</dbReference>
<evidence type="ECO:0000313" key="6">
    <source>
        <dbReference type="Proteomes" id="UP000678228"/>
    </source>
</evidence>
<proteinExistence type="predicted"/>
<keyword evidence="2" id="KW-0238">DNA-binding</keyword>
<dbReference type="GO" id="GO:0003700">
    <property type="term" value="F:DNA-binding transcription factor activity"/>
    <property type="evidence" value="ECO:0007669"/>
    <property type="project" value="InterPro"/>
</dbReference>
<dbReference type="RefSeq" id="WP_210596613.1">
    <property type="nucleotide sequence ID" value="NZ_JAGKSQ010000002.1"/>
</dbReference>
<evidence type="ECO:0000256" key="1">
    <source>
        <dbReference type="ARBA" id="ARBA00023015"/>
    </source>
</evidence>
<sequence length="297" mass="35443">MGSYRLYQRELLQKEYHPTVSAYYFKTWETFQMDYHTHDDLEIMYVIEGKCTVLIRDKLISMKKGDFVLLDANLEHQLVVEQHAPCRMLNIELSFVEKQGMFPSIKELASKSKRLSELSTFSQSYLVLKDSNEIFHTLKNLVLELDKKEEERDMMVQLHLSQLLIQICRIIIDEKEKQIEHQQTNVYLKKVIEFIHHHYDCDLKMKEIGEAVNLHPGYLHRIFKKHFNMTVMEYLTNLRIEKAKMLLADTDIPIIEISSFVGINSRQYFSLLFKKHTQYSPHQYRKLVEQNILKHSE</sequence>
<dbReference type="InterPro" id="IPR037923">
    <property type="entry name" value="HTH-like"/>
</dbReference>
<dbReference type="InterPro" id="IPR009057">
    <property type="entry name" value="Homeodomain-like_sf"/>
</dbReference>
<feature type="domain" description="HTH araC/xylS-type" evidence="4">
    <location>
        <begin position="189"/>
        <end position="287"/>
    </location>
</feature>
<dbReference type="PANTHER" id="PTHR43280">
    <property type="entry name" value="ARAC-FAMILY TRANSCRIPTIONAL REGULATOR"/>
    <property type="match status" value="1"/>
</dbReference>
<organism evidence="5 6">
    <name type="scientific">Halalkalibacter suaedae</name>
    <dbReference type="NCBI Taxonomy" id="2822140"/>
    <lineage>
        <taxon>Bacteria</taxon>
        <taxon>Bacillati</taxon>
        <taxon>Bacillota</taxon>
        <taxon>Bacilli</taxon>
        <taxon>Bacillales</taxon>
        <taxon>Bacillaceae</taxon>
        <taxon>Halalkalibacter</taxon>
    </lineage>
</organism>
<dbReference type="Pfam" id="PF12833">
    <property type="entry name" value="HTH_18"/>
    <property type="match status" value="1"/>
</dbReference>
<dbReference type="SUPFAM" id="SSF51215">
    <property type="entry name" value="Regulatory protein AraC"/>
    <property type="match status" value="1"/>
</dbReference>
<dbReference type="AlphaFoldDB" id="A0A940WQQ1"/>
<dbReference type="GO" id="GO:0043565">
    <property type="term" value="F:sequence-specific DNA binding"/>
    <property type="evidence" value="ECO:0007669"/>
    <property type="project" value="InterPro"/>
</dbReference>
<gene>
    <name evidence="5" type="ORF">J7W16_07320</name>
</gene>
<dbReference type="SMART" id="SM00342">
    <property type="entry name" value="HTH_ARAC"/>
    <property type="match status" value="1"/>
</dbReference>
<name>A0A940WQQ1_9BACI</name>
<dbReference type="Gene3D" id="1.10.10.60">
    <property type="entry name" value="Homeodomain-like"/>
    <property type="match status" value="2"/>
</dbReference>
<protein>
    <submittedName>
        <fullName evidence="5">Helix-turn-helix transcriptional regulator</fullName>
    </submittedName>
</protein>
<dbReference type="SUPFAM" id="SSF46689">
    <property type="entry name" value="Homeodomain-like"/>
    <property type="match status" value="2"/>
</dbReference>
<comment type="caution">
    <text evidence="5">The sequence shown here is derived from an EMBL/GenBank/DDBJ whole genome shotgun (WGS) entry which is preliminary data.</text>
</comment>
<dbReference type="InterPro" id="IPR018060">
    <property type="entry name" value="HTH_AraC"/>
</dbReference>
<keyword evidence="3" id="KW-0804">Transcription</keyword>